<dbReference type="EMBL" id="JBITLV010000007">
    <property type="protein sequence ID" value="MFI7589451.1"/>
    <property type="molecule type" value="Genomic_DNA"/>
</dbReference>
<feature type="transmembrane region" description="Helical" evidence="10">
    <location>
        <begin position="450"/>
        <end position="470"/>
    </location>
</feature>
<dbReference type="SMART" id="SM00740">
    <property type="entry name" value="PASTA"/>
    <property type="match status" value="4"/>
</dbReference>
<evidence type="ECO:0000256" key="10">
    <source>
        <dbReference type="SAM" id="Phobius"/>
    </source>
</evidence>
<dbReference type="PROSITE" id="PS00108">
    <property type="entry name" value="PROTEIN_KINASE_ST"/>
    <property type="match status" value="1"/>
</dbReference>
<evidence type="ECO:0000313" key="14">
    <source>
        <dbReference type="Proteomes" id="UP001612915"/>
    </source>
</evidence>
<dbReference type="InterPro" id="IPR005543">
    <property type="entry name" value="PASTA_dom"/>
</dbReference>
<dbReference type="PROSITE" id="PS50011">
    <property type="entry name" value="PROTEIN_KINASE_DOM"/>
    <property type="match status" value="1"/>
</dbReference>
<evidence type="ECO:0000256" key="7">
    <source>
        <dbReference type="ARBA" id="ARBA00047899"/>
    </source>
</evidence>
<dbReference type="SUPFAM" id="SSF54184">
    <property type="entry name" value="Penicillin-binding protein 2x (pbp-2x), c-terminal domain"/>
    <property type="match status" value="1"/>
</dbReference>
<feature type="domain" description="PASTA" evidence="12">
    <location>
        <begin position="683"/>
        <end position="746"/>
    </location>
</feature>
<feature type="compositionally biased region" description="Low complexity" evidence="9">
    <location>
        <begin position="374"/>
        <end position="391"/>
    </location>
</feature>
<evidence type="ECO:0000256" key="2">
    <source>
        <dbReference type="ARBA" id="ARBA00022527"/>
    </source>
</evidence>
<dbReference type="InterPro" id="IPR011009">
    <property type="entry name" value="Kinase-like_dom_sf"/>
</dbReference>
<dbReference type="RefSeq" id="WP_398284041.1">
    <property type="nucleotide sequence ID" value="NZ_JBITLV010000007.1"/>
</dbReference>
<evidence type="ECO:0000256" key="9">
    <source>
        <dbReference type="SAM" id="MobiDB-lite"/>
    </source>
</evidence>
<feature type="domain" description="PASTA" evidence="12">
    <location>
        <begin position="612"/>
        <end position="679"/>
    </location>
</feature>
<keyword evidence="3" id="KW-0808">Transferase</keyword>
<evidence type="ECO:0000259" key="11">
    <source>
        <dbReference type="PROSITE" id="PS50011"/>
    </source>
</evidence>
<comment type="catalytic activity">
    <reaction evidence="7">
        <text>L-threonyl-[protein] + ATP = O-phospho-L-threonyl-[protein] + ADP + H(+)</text>
        <dbReference type="Rhea" id="RHEA:46608"/>
        <dbReference type="Rhea" id="RHEA-COMP:11060"/>
        <dbReference type="Rhea" id="RHEA-COMP:11605"/>
        <dbReference type="ChEBI" id="CHEBI:15378"/>
        <dbReference type="ChEBI" id="CHEBI:30013"/>
        <dbReference type="ChEBI" id="CHEBI:30616"/>
        <dbReference type="ChEBI" id="CHEBI:61977"/>
        <dbReference type="ChEBI" id="CHEBI:456216"/>
        <dbReference type="EC" id="2.7.11.1"/>
    </reaction>
</comment>
<dbReference type="CDD" id="cd14014">
    <property type="entry name" value="STKc_PknB_like"/>
    <property type="match status" value="1"/>
</dbReference>
<dbReference type="Gene3D" id="1.10.510.10">
    <property type="entry name" value="Transferase(Phosphotransferase) domain 1"/>
    <property type="match status" value="1"/>
</dbReference>
<dbReference type="Proteomes" id="UP001612915">
    <property type="component" value="Unassembled WGS sequence"/>
</dbReference>
<dbReference type="PANTHER" id="PTHR43289">
    <property type="entry name" value="MITOGEN-ACTIVATED PROTEIN KINASE KINASE KINASE 20-RELATED"/>
    <property type="match status" value="1"/>
</dbReference>
<keyword evidence="6" id="KW-0067">ATP-binding</keyword>
<evidence type="ECO:0000256" key="6">
    <source>
        <dbReference type="ARBA" id="ARBA00022840"/>
    </source>
</evidence>
<dbReference type="Gene3D" id="3.30.10.20">
    <property type="match status" value="4"/>
</dbReference>
<gene>
    <name evidence="13" type="ORF">ACIB24_20495</name>
</gene>
<dbReference type="InterPro" id="IPR000719">
    <property type="entry name" value="Prot_kinase_dom"/>
</dbReference>
<comment type="caution">
    <text evidence="13">The sequence shown here is derived from an EMBL/GenBank/DDBJ whole genome shotgun (WGS) entry which is preliminary data.</text>
</comment>
<keyword evidence="14" id="KW-1185">Reference proteome</keyword>
<dbReference type="InterPro" id="IPR008271">
    <property type="entry name" value="Ser/Thr_kinase_AS"/>
</dbReference>
<evidence type="ECO:0000256" key="1">
    <source>
        <dbReference type="ARBA" id="ARBA00012513"/>
    </source>
</evidence>
<proteinExistence type="predicted"/>
<feature type="domain" description="Protein kinase" evidence="11">
    <location>
        <begin position="18"/>
        <end position="285"/>
    </location>
</feature>
<feature type="domain" description="PASTA" evidence="12">
    <location>
        <begin position="540"/>
        <end position="611"/>
    </location>
</feature>
<evidence type="ECO:0000256" key="3">
    <source>
        <dbReference type="ARBA" id="ARBA00022679"/>
    </source>
</evidence>
<dbReference type="PANTHER" id="PTHR43289:SF34">
    <property type="entry name" value="SERINE_THREONINE-PROTEIN KINASE YBDM-RELATED"/>
    <property type="match status" value="1"/>
</dbReference>
<keyword evidence="10" id="KW-0472">Membrane</keyword>
<dbReference type="SUPFAM" id="SSF56112">
    <property type="entry name" value="Protein kinase-like (PK-like)"/>
    <property type="match status" value="1"/>
</dbReference>
<dbReference type="Pfam" id="PF03793">
    <property type="entry name" value="PASTA"/>
    <property type="match status" value="4"/>
</dbReference>
<keyword evidence="10" id="KW-1133">Transmembrane helix</keyword>
<accession>A0ABW8AST7</accession>
<evidence type="ECO:0000256" key="8">
    <source>
        <dbReference type="ARBA" id="ARBA00048679"/>
    </source>
</evidence>
<reference evidence="13 14" key="1">
    <citation type="submission" date="2024-10" db="EMBL/GenBank/DDBJ databases">
        <title>The Natural Products Discovery Center: Release of the First 8490 Sequenced Strains for Exploring Actinobacteria Biosynthetic Diversity.</title>
        <authorList>
            <person name="Kalkreuter E."/>
            <person name="Kautsar S.A."/>
            <person name="Yang D."/>
            <person name="Bader C.D."/>
            <person name="Teijaro C.N."/>
            <person name="Fluegel L."/>
            <person name="Davis C.M."/>
            <person name="Simpson J.R."/>
            <person name="Lauterbach L."/>
            <person name="Steele A.D."/>
            <person name="Gui C."/>
            <person name="Meng S."/>
            <person name="Li G."/>
            <person name="Viehrig K."/>
            <person name="Ye F."/>
            <person name="Su P."/>
            <person name="Kiefer A.F."/>
            <person name="Nichols A."/>
            <person name="Cepeda A.J."/>
            <person name="Yan W."/>
            <person name="Fan B."/>
            <person name="Jiang Y."/>
            <person name="Adhikari A."/>
            <person name="Zheng C.-J."/>
            <person name="Schuster L."/>
            <person name="Cowan T.M."/>
            <person name="Smanski M.J."/>
            <person name="Chevrette M.G."/>
            <person name="De Carvalho L.P.S."/>
            <person name="Shen B."/>
        </authorList>
    </citation>
    <scope>NUCLEOTIDE SEQUENCE [LARGE SCALE GENOMIC DNA]</scope>
    <source>
        <strain evidence="13 14">NPDC049639</strain>
    </source>
</reference>
<feature type="region of interest" description="Disordered" evidence="9">
    <location>
        <begin position="362"/>
        <end position="419"/>
    </location>
</feature>
<evidence type="ECO:0000256" key="5">
    <source>
        <dbReference type="ARBA" id="ARBA00022777"/>
    </source>
</evidence>
<keyword evidence="5" id="KW-0418">Kinase</keyword>
<feature type="domain" description="PASTA" evidence="12">
    <location>
        <begin position="473"/>
        <end position="539"/>
    </location>
</feature>
<protein>
    <recommendedName>
        <fullName evidence="1">non-specific serine/threonine protein kinase</fullName>
        <ecNumber evidence="1">2.7.11.1</ecNumber>
    </recommendedName>
</protein>
<evidence type="ECO:0000313" key="13">
    <source>
        <dbReference type="EMBL" id="MFI7589451.1"/>
    </source>
</evidence>
<dbReference type="Gene3D" id="3.30.200.20">
    <property type="entry name" value="Phosphorylase Kinase, domain 1"/>
    <property type="match status" value="1"/>
</dbReference>
<organism evidence="13 14">
    <name type="scientific">Spongisporangium articulatum</name>
    <dbReference type="NCBI Taxonomy" id="3362603"/>
    <lineage>
        <taxon>Bacteria</taxon>
        <taxon>Bacillati</taxon>
        <taxon>Actinomycetota</taxon>
        <taxon>Actinomycetes</taxon>
        <taxon>Kineosporiales</taxon>
        <taxon>Kineosporiaceae</taxon>
        <taxon>Spongisporangium</taxon>
    </lineage>
</organism>
<dbReference type="PROSITE" id="PS51178">
    <property type="entry name" value="PASTA"/>
    <property type="match status" value="4"/>
</dbReference>
<keyword evidence="2" id="KW-0723">Serine/threonine-protein kinase</keyword>
<dbReference type="SMART" id="SM00220">
    <property type="entry name" value="S_TKc"/>
    <property type="match status" value="1"/>
</dbReference>
<dbReference type="EC" id="2.7.11.1" evidence="1"/>
<comment type="catalytic activity">
    <reaction evidence="8">
        <text>L-seryl-[protein] + ATP = O-phospho-L-seryl-[protein] + ADP + H(+)</text>
        <dbReference type="Rhea" id="RHEA:17989"/>
        <dbReference type="Rhea" id="RHEA-COMP:9863"/>
        <dbReference type="Rhea" id="RHEA-COMP:11604"/>
        <dbReference type="ChEBI" id="CHEBI:15378"/>
        <dbReference type="ChEBI" id="CHEBI:29999"/>
        <dbReference type="ChEBI" id="CHEBI:30616"/>
        <dbReference type="ChEBI" id="CHEBI:83421"/>
        <dbReference type="ChEBI" id="CHEBI:456216"/>
        <dbReference type="EC" id="2.7.11.1"/>
    </reaction>
</comment>
<keyword evidence="10" id="KW-0812">Transmembrane</keyword>
<name>A0ABW8AST7_9ACTN</name>
<evidence type="ECO:0000256" key="4">
    <source>
        <dbReference type="ARBA" id="ARBA00022741"/>
    </source>
</evidence>
<dbReference type="Pfam" id="PF00069">
    <property type="entry name" value="Pkinase"/>
    <property type="match status" value="1"/>
</dbReference>
<evidence type="ECO:0000259" key="12">
    <source>
        <dbReference type="PROSITE" id="PS51178"/>
    </source>
</evidence>
<dbReference type="CDD" id="cd06577">
    <property type="entry name" value="PASTA_pknB"/>
    <property type="match status" value="4"/>
</dbReference>
<keyword evidence="4" id="KW-0547">Nucleotide-binding</keyword>
<sequence>MDLTVKGGLLGRMVDDRYLVESKIADGGMATVYLAVDRRLDREVALKVMHADFGGDEEYASRFVREARSAARLSHPNIVQVFDQGTDRSEPGHELLYLAMEYLPGRTLREVLAERGALTPREASSVMVPLLDALAAAHRGGIVHRDVKPENIILTDDGRVKVADFGLAKAIAAPVPSDAQGQLFGTAAYLAPELVSRGIADHRADLYAAGIVLFELLTGAQPYSGGEPVQVAHRHVHERVPAPSVVAPGLPDVFDALVLQATEHDPDRRPATAEDMLAEVRHIRATMPAAALDIRAVTPSLQPVTRSEPTRAMNTAGMPVVGGAAAGAFAGGTAGAVGAAGAAAGTAAFSAGPATAHTTALSGAPTAFAPPPSFADRPTAVGGPATTALGPPAGPGGPGGPSWPGGNDPNAGYGGLPRLSVHDEDDAPLVALGGPGAARPPMDPEKRKRLLIGAGGGAAVLLLLIVWWFAGGPGSKIPVPLVVGSTQAEATATLKAAGLTVVIVPQYSDDVDKGKVIQSDPGAGEGVSKGGEVTIEVSQGPETVKIPDVAKLSEEDARAKLKAANGKIQIAAESTEKYSNKIDKGQVIGTDPAAGKTIKVNSQQVTLIVSRGPAPIKVPGVVGQNVDAAKAQLSGLGLKVKVEETDGDGTQAPGTVLDQSPAKDANVAKGDTVTLTVVKVPDGQVQVPDVRNKNVEEANGILNGAGLTMNVINGGGNNPNAVVTFQSATPGSYVQQGTQVNVFVGNGPGR</sequence>